<organism evidence="2 3">
    <name type="scientific">Moraxella lacunata</name>
    <dbReference type="NCBI Taxonomy" id="477"/>
    <lineage>
        <taxon>Bacteria</taxon>
        <taxon>Pseudomonadati</taxon>
        <taxon>Pseudomonadota</taxon>
        <taxon>Gammaproteobacteria</taxon>
        <taxon>Moraxellales</taxon>
        <taxon>Moraxellaceae</taxon>
        <taxon>Moraxella</taxon>
    </lineage>
</organism>
<accession>A0A1V4GZ73</accession>
<name>A0A1V4GZ73_MORLA</name>
<keyword evidence="1" id="KW-1133">Transmembrane helix</keyword>
<gene>
    <name evidence="2" type="ORF">B5J94_04765</name>
</gene>
<proteinExistence type="predicted"/>
<feature type="transmembrane region" description="Helical" evidence="1">
    <location>
        <begin position="71"/>
        <end position="93"/>
    </location>
</feature>
<evidence type="ECO:0000313" key="2">
    <source>
        <dbReference type="EMBL" id="OPH37944.1"/>
    </source>
</evidence>
<dbReference type="Proteomes" id="UP000191025">
    <property type="component" value="Unassembled WGS sequence"/>
</dbReference>
<evidence type="ECO:0000256" key="1">
    <source>
        <dbReference type="SAM" id="Phobius"/>
    </source>
</evidence>
<dbReference type="AlphaFoldDB" id="A0A1V4GZ73"/>
<keyword evidence="1" id="KW-0812">Transmembrane</keyword>
<sequence>MKFLKIYKNQGLERSLLTLFYLPVLILAKNKIGYGILVIAYCYLVFLPFQWLESSTFYSIVKTSIMYCQNYFLLIFLIGQALFLILSALFLVFKTDF</sequence>
<reference evidence="3" key="1">
    <citation type="submission" date="2017-03" db="EMBL/GenBank/DDBJ databases">
        <title>Draft genome sequence of Moraxella equi CCUG 4950T type strain.</title>
        <authorList>
            <person name="Salva-Serra F."/>
            <person name="Engstrom-Jakobsson H."/>
            <person name="Thorell K."/>
            <person name="Jaen-Luchoro D."/>
            <person name="Gonzales-Siles L."/>
            <person name="Karlsson R."/>
            <person name="Yazdan S."/>
            <person name="Boulund F."/>
            <person name="Johnning A."/>
            <person name="Engstrand L."/>
            <person name="Kristiansson E."/>
            <person name="Moore E."/>
        </authorList>
    </citation>
    <scope>NUCLEOTIDE SEQUENCE [LARGE SCALE GENOMIC DNA]</scope>
    <source>
        <strain evidence="3">CCUG 4441</strain>
    </source>
</reference>
<dbReference type="EMBL" id="MXAN01000027">
    <property type="protein sequence ID" value="OPH37944.1"/>
    <property type="molecule type" value="Genomic_DNA"/>
</dbReference>
<evidence type="ECO:0000313" key="3">
    <source>
        <dbReference type="Proteomes" id="UP000191025"/>
    </source>
</evidence>
<feature type="transmembrane region" description="Helical" evidence="1">
    <location>
        <begin position="32"/>
        <end position="51"/>
    </location>
</feature>
<protein>
    <submittedName>
        <fullName evidence="2">Uncharacterized protein</fullName>
    </submittedName>
</protein>
<comment type="caution">
    <text evidence="2">The sequence shown here is derived from an EMBL/GenBank/DDBJ whole genome shotgun (WGS) entry which is preliminary data.</text>
</comment>
<keyword evidence="1" id="KW-0472">Membrane</keyword>